<dbReference type="SMART" id="SM00421">
    <property type="entry name" value="HTH_LUXR"/>
    <property type="match status" value="1"/>
</dbReference>
<keyword evidence="3" id="KW-0472">Membrane</keyword>
<dbReference type="GO" id="GO:0003677">
    <property type="term" value="F:DNA binding"/>
    <property type="evidence" value="ECO:0007669"/>
    <property type="project" value="UniProtKB-KW"/>
</dbReference>
<proteinExistence type="predicted"/>
<dbReference type="Proteomes" id="UP000321126">
    <property type="component" value="Unassembled WGS sequence"/>
</dbReference>
<keyword evidence="3" id="KW-0812">Transmembrane</keyword>
<keyword evidence="1" id="KW-0238">DNA-binding</keyword>
<evidence type="ECO:0000256" key="3">
    <source>
        <dbReference type="SAM" id="Phobius"/>
    </source>
</evidence>
<evidence type="ECO:0000313" key="5">
    <source>
        <dbReference type="EMBL" id="TXE24598.1"/>
    </source>
</evidence>
<dbReference type="SUPFAM" id="SSF46894">
    <property type="entry name" value="C-terminal effector domain of the bipartite response regulators"/>
    <property type="match status" value="1"/>
</dbReference>
<feature type="domain" description="HTH luxR-type" evidence="4">
    <location>
        <begin position="143"/>
        <end position="200"/>
    </location>
</feature>
<organism evidence="5 6">
    <name type="scientific">Serratia marcescens</name>
    <dbReference type="NCBI Taxonomy" id="615"/>
    <lineage>
        <taxon>Bacteria</taxon>
        <taxon>Pseudomonadati</taxon>
        <taxon>Pseudomonadota</taxon>
        <taxon>Gammaproteobacteria</taxon>
        <taxon>Enterobacterales</taxon>
        <taxon>Yersiniaceae</taxon>
        <taxon>Serratia</taxon>
    </lineage>
</organism>
<reference evidence="5 6" key="1">
    <citation type="submission" date="2019-07" db="EMBL/GenBank/DDBJ databases">
        <title>Serratia strains were isolated from fresh produce.</title>
        <authorList>
            <person name="Cho G.-S."/>
            <person name="Stein M."/>
            <person name="Lee W."/>
            <person name="Suh S.H."/>
            <person name="Franz C.M.A.P."/>
        </authorList>
    </citation>
    <scope>NUCLEOTIDE SEQUENCE [LARGE SCALE GENOMIC DNA]</scope>
    <source>
        <strain evidence="5 6">S16</strain>
    </source>
</reference>
<evidence type="ECO:0000256" key="1">
    <source>
        <dbReference type="ARBA" id="ARBA00023125"/>
    </source>
</evidence>
<keyword evidence="3" id="KW-1133">Transmembrane helix</keyword>
<dbReference type="GO" id="GO:0006355">
    <property type="term" value="P:regulation of DNA-templated transcription"/>
    <property type="evidence" value="ECO:0007669"/>
    <property type="project" value="InterPro"/>
</dbReference>
<protein>
    <recommendedName>
        <fullName evidence="4">HTH luxR-type domain-containing protein</fullName>
    </recommendedName>
</protein>
<feature type="region of interest" description="Disordered" evidence="2">
    <location>
        <begin position="204"/>
        <end position="254"/>
    </location>
</feature>
<dbReference type="Gene3D" id="1.10.10.10">
    <property type="entry name" value="Winged helix-like DNA-binding domain superfamily/Winged helix DNA-binding domain"/>
    <property type="match status" value="1"/>
</dbReference>
<dbReference type="InterPro" id="IPR016032">
    <property type="entry name" value="Sig_transdc_resp-reg_C-effctor"/>
</dbReference>
<dbReference type="InterPro" id="IPR000792">
    <property type="entry name" value="Tscrpt_reg_LuxR_C"/>
</dbReference>
<evidence type="ECO:0000259" key="4">
    <source>
        <dbReference type="SMART" id="SM00421"/>
    </source>
</evidence>
<evidence type="ECO:0000313" key="6">
    <source>
        <dbReference type="Proteomes" id="UP000321126"/>
    </source>
</evidence>
<dbReference type="InterPro" id="IPR036388">
    <property type="entry name" value="WH-like_DNA-bd_sf"/>
</dbReference>
<comment type="caution">
    <text evidence="5">The sequence shown here is derived from an EMBL/GenBank/DDBJ whole genome shotgun (WGS) entry which is preliminary data.</text>
</comment>
<accession>A0A5C7BTN5</accession>
<feature type="transmembrane region" description="Helical" evidence="3">
    <location>
        <begin position="90"/>
        <end position="110"/>
    </location>
</feature>
<dbReference type="EMBL" id="VOUQ01000031">
    <property type="protein sequence ID" value="TXE24598.1"/>
    <property type="molecule type" value="Genomic_DNA"/>
</dbReference>
<sequence length="254" mass="26868">MHRPPEVRAGRLAVVDACPYGRRGLAALLQRTHRPAPDDAVLTAATQAALPSATADTDCLMVRLSPSPLTALLQLLSLADTVRRLHVRHLVVLSVFATAAVTALLAAGGLSCPVTLLPARAGLEWLDDRLTRGATCSPVLPAAVPLSDTERRALCHSLAAETAQTQARRQGLSPKTVYHARMRALRKLGVRHLRALVNRLDAAREAPPSMTAGAPAPASRTGAPRPAGPSSLTQGEHHHAQVTRRVAGRPPEGR</sequence>
<evidence type="ECO:0000256" key="2">
    <source>
        <dbReference type="SAM" id="MobiDB-lite"/>
    </source>
</evidence>
<dbReference type="RefSeq" id="WP_049191294.1">
    <property type="nucleotide sequence ID" value="NZ_JVEJ01000255.1"/>
</dbReference>
<name>A0A5C7BTN5_SERMA</name>
<gene>
    <name evidence="5" type="ORF">FOT62_24645</name>
</gene>
<dbReference type="AlphaFoldDB" id="A0A5C7BTN5"/>